<keyword evidence="2" id="KW-0812">Transmembrane</keyword>
<dbReference type="AlphaFoldDB" id="A0A2G9YQA7"/>
<evidence type="ECO:0000256" key="2">
    <source>
        <dbReference type="SAM" id="Phobius"/>
    </source>
</evidence>
<accession>A0A2G9YQA7</accession>
<gene>
    <name evidence="3" type="ORF">COX39_03010</name>
</gene>
<sequence>MLITRTNALVPGMRKRTIGRQVHFGPVFLKFITVIILAAAAIFYLASTTLGATSNYKLQQSQEEKAKLEAENQRLQIEAVRLKSLNEIKNSTQNMNLEPFRK</sequence>
<protein>
    <recommendedName>
        <fullName evidence="5">Cell division protein FtsL</fullName>
    </recommendedName>
</protein>
<dbReference type="Proteomes" id="UP000231567">
    <property type="component" value="Unassembled WGS sequence"/>
</dbReference>
<proteinExistence type="predicted"/>
<evidence type="ECO:0000313" key="4">
    <source>
        <dbReference type="Proteomes" id="UP000231567"/>
    </source>
</evidence>
<reference evidence="3 4" key="1">
    <citation type="submission" date="2017-09" db="EMBL/GenBank/DDBJ databases">
        <title>Depth-based differentiation of microbial function through sediment-hosted aquifers and enrichment of novel symbionts in the deep terrestrial subsurface.</title>
        <authorList>
            <person name="Probst A.J."/>
            <person name="Ladd B."/>
            <person name="Jarett J.K."/>
            <person name="Geller-Mcgrath D.E."/>
            <person name="Sieber C.M."/>
            <person name="Emerson J.B."/>
            <person name="Anantharaman K."/>
            <person name="Thomas B.C."/>
            <person name="Malmstrom R."/>
            <person name="Stieglmeier M."/>
            <person name="Klingl A."/>
            <person name="Woyke T."/>
            <person name="Ryan C.M."/>
            <person name="Banfield J.F."/>
        </authorList>
    </citation>
    <scope>NUCLEOTIDE SEQUENCE [LARGE SCALE GENOMIC DNA]</scope>
    <source>
        <strain evidence="3">CG23_combo_of_CG06-09_8_20_14_all_40_13</strain>
    </source>
</reference>
<name>A0A2G9YQA7_9BACT</name>
<evidence type="ECO:0008006" key="5">
    <source>
        <dbReference type="Google" id="ProtNLM"/>
    </source>
</evidence>
<evidence type="ECO:0000313" key="3">
    <source>
        <dbReference type="EMBL" id="PIP21430.1"/>
    </source>
</evidence>
<feature type="coiled-coil region" evidence="1">
    <location>
        <begin position="58"/>
        <end position="85"/>
    </location>
</feature>
<keyword evidence="2" id="KW-1133">Transmembrane helix</keyword>
<dbReference type="EMBL" id="PCRM01000040">
    <property type="protein sequence ID" value="PIP21430.1"/>
    <property type="molecule type" value="Genomic_DNA"/>
</dbReference>
<keyword evidence="1" id="KW-0175">Coiled coil</keyword>
<keyword evidence="2" id="KW-0472">Membrane</keyword>
<feature type="transmembrane region" description="Helical" evidence="2">
    <location>
        <begin position="21"/>
        <end position="46"/>
    </location>
</feature>
<evidence type="ECO:0000256" key="1">
    <source>
        <dbReference type="SAM" id="Coils"/>
    </source>
</evidence>
<organism evidence="3 4">
    <name type="scientific">Candidatus Nealsonbacteria bacterium CG23_combo_of_CG06-09_8_20_14_all_40_13</name>
    <dbReference type="NCBI Taxonomy" id="1974724"/>
    <lineage>
        <taxon>Bacteria</taxon>
        <taxon>Candidatus Nealsoniibacteriota</taxon>
    </lineage>
</organism>
<comment type="caution">
    <text evidence="3">The sequence shown here is derived from an EMBL/GenBank/DDBJ whole genome shotgun (WGS) entry which is preliminary data.</text>
</comment>